<keyword evidence="2" id="KW-1185">Reference proteome</keyword>
<evidence type="ECO:0000313" key="1">
    <source>
        <dbReference type="EMBL" id="KAF2175800.1"/>
    </source>
</evidence>
<organism evidence="1 2">
    <name type="scientific">Zopfia rhizophila CBS 207.26</name>
    <dbReference type="NCBI Taxonomy" id="1314779"/>
    <lineage>
        <taxon>Eukaryota</taxon>
        <taxon>Fungi</taxon>
        <taxon>Dikarya</taxon>
        <taxon>Ascomycota</taxon>
        <taxon>Pezizomycotina</taxon>
        <taxon>Dothideomycetes</taxon>
        <taxon>Dothideomycetes incertae sedis</taxon>
        <taxon>Zopfiaceae</taxon>
        <taxon>Zopfia</taxon>
    </lineage>
</organism>
<name>A0A6A6DCV4_9PEZI</name>
<feature type="non-terminal residue" evidence="1">
    <location>
        <position position="1"/>
    </location>
</feature>
<dbReference type="EMBL" id="ML994724">
    <property type="protein sequence ID" value="KAF2175800.1"/>
    <property type="molecule type" value="Genomic_DNA"/>
</dbReference>
<evidence type="ECO:0000313" key="2">
    <source>
        <dbReference type="Proteomes" id="UP000800200"/>
    </source>
</evidence>
<protein>
    <submittedName>
        <fullName evidence="1">Uncharacterized protein</fullName>
    </submittedName>
</protein>
<reference evidence="1" key="1">
    <citation type="journal article" date="2020" name="Stud. Mycol.">
        <title>101 Dothideomycetes genomes: a test case for predicting lifestyles and emergence of pathogens.</title>
        <authorList>
            <person name="Haridas S."/>
            <person name="Albert R."/>
            <person name="Binder M."/>
            <person name="Bloem J."/>
            <person name="Labutti K."/>
            <person name="Salamov A."/>
            <person name="Andreopoulos B."/>
            <person name="Baker S."/>
            <person name="Barry K."/>
            <person name="Bills G."/>
            <person name="Bluhm B."/>
            <person name="Cannon C."/>
            <person name="Castanera R."/>
            <person name="Culley D."/>
            <person name="Daum C."/>
            <person name="Ezra D."/>
            <person name="Gonzalez J."/>
            <person name="Henrissat B."/>
            <person name="Kuo A."/>
            <person name="Liang C."/>
            <person name="Lipzen A."/>
            <person name="Lutzoni F."/>
            <person name="Magnuson J."/>
            <person name="Mondo S."/>
            <person name="Nolan M."/>
            <person name="Ohm R."/>
            <person name="Pangilinan J."/>
            <person name="Park H.-J."/>
            <person name="Ramirez L."/>
            <person name="Alfaro M."/>
            <person name="Sun H."/>
            <person name="Tritt A."/>
            <person name="Yoshinaga Y."/>
            <person name="Zwiers L.-H."/>
            <person name="Turgeon B."/>
            <person name="Goodwin S."/>
            <person name="Spatafora J."/>
            <person name="Crous P."/>
            <person name="Grigoriev I."/>
        </authorList>
    </citation>
    <scope>NUCLEOTIDE SEQUENCE</scope>
    <source>
        <strain evidence="1">CBS 207.26</strain>
    </source>
</reference>
<dbReference type="OrthoDB" id="3787579at2759"/>
<sequence>IDIYLGPSKMLRHNARKNFTSSKFHLKVFFITILVKEILVKAYNSIGKIK</sequence>
<dbReference type="AlphaFoldDB" id="A0A6A6DCV4"/>
<accession>A0A6A6DCV4</accession>
<proteinExistence type="predicted"/>
<gene>
    <name evidence="1" type="ORF">K469DRAFT_609508</name>
</gene>
<dbReference type="Proteomes" id="UP000800200">
    <property type="component" value="Unassembled WGS sequence"/>
</dbReference>